<evidence type="ECO:0000256" key="1">
    <source>
        <dbReference type="SAM" id="Phobius"/>
    </source>
</evidence>
<proteinExistence type="predicted"/>
<feature type="transmembrane region" description="Helical" evidence="1">
    <location>
        <begin position="42"/>
        <end position="62"/>
    </location>
</feature>
<keyword evidence="1" id="KW-1133">Transmembrane helix</keyword>
<gene>
    <name evidence="2" type="ORF">Csp_A01800</name>
</gene>
<feature type="transmembrane region" description="Helical" evidence="1">
    <location>
        <begin position="68"/>
        <end position="87"/>
    </location>
</feature>
<protein>
    <recommendedName>
        <fullName evidence="3">DUF2244 domain-containing protein</fullName>
    </recommendedName>
</protein>
<keyword evidence="1" id="KW-0812">Transmembrane</keyword>
<evidence type="ECO:0000313" key="2">
    <source>
        <dbReference type="EMBL" id="CBA27343.1"/>
    </source>
</evidence>
<dbReference type="AlphaFoldDB" id="C9Y7S9"/>
<evidence type="ECO:0008006" key="3">
    <source>
        <dbReference type="Google" id="ProtNLM"/>
    </source>
</evidence>
<sequence>MCTAGQFRVTRMTNLVFRFATVQGQHVHWLLRRNCSVTPLQLVWTYISLCAVSIGIGLFFWFQGATLVIPFASLELIAVGLAFLVYARHSTDGEHISLLENRLVVELECAGRLERAEFQRGWVRVEPRADDSSLIELSERGKTIRVGRYIRPELRPQLAKEIRSALRAV</sequence>
<accession>C9Y7S9</accession>
<dbReference type="EMBL" id="FN543104">
    <property type="protein sequence ID" value="CBA27343.1"/>
    <property type="molecule type" value="Genomic_DNA"/>
</dbReference>
<keyword evidence="1" id="KW-0472">Membrane</keyword>
<name>C9Y7S9_CURXX</name>
<dbReference type="Pfam" id="PF10003">
    <property type="entry name" value="DUF2244"/>
    <property type="match status" value="1"/>
</dbReference>
<dbReference type="InterPro" id="IPR019253">
    <property type="entry name" value="DUF2244_TM"/>
</dbReference>
<organism evidence="2">
    <name type="scientific">Curvibacter symbiont subsp. Hydra magnipapillata</name>
    <dbReference type="NCBI Taxonomy" id="667019"/>
    <lineage>
        <taxon>Bacteria</taxon>
        <taxon>Pseudomonadati</taxon>
        <taxon>Pseudomonadota</taxon>
        <taxon>Betaproteobacteria</taxon>
        <taxon>Burkholderiales</taxon>
        <taxon>Comamonadaceae</taxon>
        <taxon>Curvibacter</taxon>
    </lineage>
</organism>
<reference evidence="2" key="1">
    <citation type="journal article" date="2010" name="Nature">
        <title>The dynamic genome of Hydra.</title>
        <authorList>
            <person name="Chapman J.A."/>
            <person name="Kirkness E.F."/>
            <person name="Simakov O."/>
            <person name="Hampson S.E."/>
            <person name="Mitros T."/>
            <person name="Weinmaier T."/>
            <person name="Rattei T."/>
            <person name="Balasubramanian P.G."/>
            <person name="Borman J."/>
            <person name="Busam D."/>
            <person name="Disbennett K."/>
            <person name="Pfannkoch C."/>
            <person name="Sumin N."/>
            <person name="Sutton G."/>
            <person name="Viswanathan L."/>
            <person name="Walenz B."/>
            <person name="Goodstein D.M."/>
            <person name="Hellsten U."/>
            <person name="Kawashima T."/>
            <person name="Prochnik S.E."/>
            <person name="Putnam N.H."/>
            <person name="Shu S."/>
            <person name="Blumberg B."/>
            <person name="Dana C.E."/>
            <person name="Gee L."/>
            <person name="Kibler D.F."/>
            <person name="Law L."/>
            <person name="Lindgens D."/>
            <person name="Martinez D.E."/>
            <person name="Peng J."/>
            <person name="Wigge P.A."/>
            <person name="Bertulat B."/>
            <person name="Guder C."/>
            <person name="Nakamura Y."/>
            <person name="Ozbek S."/>
            <person name="Watanabe H."/>
            <person name="Khalturin K."/>
            <person name="Hemmrich G."/>
            <person name="Franke A."/>
            <person name="Augustin R."/>
            <person name="Fraune S."/>
            <person name="Hayakawa E."/>
            <person name="Hayakawa S."/>
            <person name="Hirose M."/>
            <person name="Hwang J."/>
            <person name="Ikeo K."/>
            <person name="Nishimiya-Fujisawa C."/>
            <person name="Ogura A."/>
            <person name="Takahashi T."/>
            <person name="Steinmetz P.R."/>
            <person name="Zhang X."/>
            <person name="Aufschnaiter R."/>
            <person name="Eder M.K."/>
            <person name="Gorny A.K."/>
            <person name="Salvenmoser W."/>
            <person name="Heimberg A.M."/>
            <person name="Wheeler B.M."/>
            <person name="Peterson K.J."/>
            <person name="Boettger A."/>
            <person name="Tischler P."/>
            <person name="Wolf A."/>
            <person name="Gojobori T."/>
            <person name="Remington K.A."/>
            <person name="Strausberg R.L."/>
            <person name="Venter J."/>
            <person name="Technau U."/>
            <person name="Hobmayer B."/>
            <person name="Bosch T.C."/>
            <person name="Holstein T.W."/>
            <person name="Fujisawa T."/>
            <person name="Bode H.R."/>
            <person name="David C.N."/>
            <person name="Rokhsar D.S."/>
            <person name="Steele R.E."/>
        </authorList>
    </citation>
    <scope>NUCLEOTIDE SEQUENCE</scope>
</reference>